<reference evidence="1 2" key="1">
    <citation type="submission" date="2014-03" db="EMBL/GenBank/DDBJ databases">
        <title>Draft genome sequence of the novel thermoacidophilic archaea Acidianus copahuensis ALE1 strain, isolated from Copahue volcanic area in Neuquen Argentina.</title>
        <authorList>
            <person name="Urbieta M.S."/>
            <person name="Rascovan N."/>
            <person name="Castro C."/>
            <person name="Revale S."/>
            <person name="Giaveno M.A."/>
            <person name="Vazquez M.P."/>
            <person name="Donati E.R."/>
        </authorList>
    </citation>
    <scope>NUCLEOTIDE SEQUENCE [LARGE SCALE GENOMIC DNA]</scope>
    <source>
        <strain evidence="1 2">ALE1</strain>
    </source>
</reference>
<keyword evidence="2" id="KW-1185">Reference proteome</keyword>
<organism evidence="1 2">
    <name type="scientific">Candidatus Acidianus copahuensis</name>
    <dbReference type="NCBI Taxonomy" id="1160895"/>
    <lineage>
        <taxon>Archaea</taxon>
        <taxon>Thermoproteota</taxon>
        <taxon>Thermoprotei</taxon>
        <taxon>Sulfolobales</taxon>
        <taxon>Sulfolobaceae</taxon>
        <taxon>Acidianus</taxon>
    </lineage>
</organism>
<name>A0A031LJ01_9CREN</name>
<dbReference type="OrthoDB" id="29246at2157"/>
<dbReference type="EMBL" id="JFZT01000068">
    <property type="protein sequence ID" value="EZQ01531.1"/>
    <property type="molecule type" value="Genomic_DNA"/>
</dbReference>
<comment type="caution">
    <text evidence="1">The sequence shown here is derived from an EMBL/GenBank/DDBJ whole genome shotgun (WGS) entry which is preliminary data.</text>
</comment>
<accession>A0A031LJ01</accession>
<sequence length="131" mass="14448">MSVGLVEIKEEKLDYGQDSNYGILLEPLLFLPESDKKKEAEVGVSKGLEDIEEILGLGIISQEKNNALSYHIEKFKSVVEKLGVGYNEGSKARRPLLYSIPPGIVIKVKNRRKAYGLLSDLGFGSALLVKI</sequence>
<evidence type="ECO:0000313" key="2">
    <source>
        <dbReference type="Proteomes" id="UP000024332"/>
    </source>
</evidence>
<protein>
    <submittedName>
        <fullName evidence="1">Uncharacterized protein</fullName>
    </submittedName>
</protein>
<dbReference type="Proteomes" id="UP000024332">
    <property type="component" value="Unassembled WGS sequence"/>
</dbReference>
<dbReference type="STRING" id="1160895.CM19_13005"/>
<dbReference type="AlphaFoldDB" id="A0A031LJ01"/>
<evidence type="ECO:0000313" key="1">
    <source>
        <dbReference type="EMBL" id="EZQ01531.1"/>
    </source>
</evidence>
<gene>
    <name evidence="1" type="ORF">CM19_13005</name>
</gene>
<proteinExistence type="predicted"/>
<dbReference type="RefSeq" id="WP_052349565.1">
    <property type="nucleotide sequence ID" value="NZ_JFZT01000068.1"/>
</dbReference>